<sequence>MPSRDGPVIIVSHPEKSVANMISLTLRGSGFEAIAVEPQDGQGLVELVLTTGQQIQQIGRRLDLILTPDHEHFPCLKSVRDRHAPQARIVVTTDNQLAFNPDHQAQLKALGADAVFHHGIIYPNGHFVKVMRTLAQAVQA</sequence>
<reference evidence="1 2" key="1">
    <citation type="journal article" date="2016" name="Nat. Commun.">
        <title>Thousands of microbial genomes shed light on interconnected biogeochemical processes in an aquifer system.</title>
        <authorList>
            <person name="Anantharaman K."/>
            <person name="Brown C.T."/>
            <person name="Hug L.A."/>
            <person name="Sharon I."/>
            <person name="Castelle C.J."/>
            <person name="Probst A.J."/>
            <person name="Thomas B.C."/>
            <person name="Singh A."/>
            <person name="Wilkins M.J."/>
            <person name="Karaoz U."/>
            <person name="Brodie E.L."/>
            <person name="Williams K.H."/>
            <person name="Hubbard S.S."/>
            <person name="Banfield J.F."/>
        </authorList>
    </citation>
    <scope>NUCLEOTIDE SEQUENCE [LARGE SCALE GENOMIC DNA]</scope>
</reference>
<accession>A0A1G1Y1C6</accession>
<organism evidence="1 2">
    <name type="scientific">Candidatus Buchananbacteria bacterium RIFCSPHIGHO2_01_FULL_44_11</name>
    <dbReference type="NCBI Taxonomy" id="1797535"/>
    <lineage>
        <taxon>Bacteria</taxon>
        <taxon>Candidatus Buchananiibacteriota</taxon>
    </lineage>
</organism>
<proteinExistence type="predicted"/>
<dbReference type="AlphaFoldDB" id="A0A1G1Y1C6"/>
<evidence type="ECO:0000313" key="2">
    <source>
        <dbReference type="Proteomes" id="UP000178240"/>
    </source>
</evidence>
<protein>
    <recommendedName>
        <fullName evidence="3">Response regulatory domain-containing protein</fullName>
    </recommendedName>
</protein>
<evidence type="ECO:0000313" key="1">
    <source>
        <dbReference type="EMBL" id="OGY45377.1"/>
    </source>
</evidence>
<evidence type="ECO:0008006" key="3">
    <source>
        <dbReference type="Google" id="ProtNLM"/>
    </source>
</evidence>
<dbReference type="EMBL" id="MHIE01000021">
    <property type="protein sequence ID" value="OGY45377.1"/>
    <property type="molecule type" value="Genomic_DNA"/>
</dbReference>
<comment type="caution">
    <text evidence="1">The sequence shown here is derived from an EMBL/GenBank/DDBJ whole genome shotgun (WGS) entry which is preliminary data.</text>
</comment>
<dbReference type="Proteomes" id="UP000178240">
    <property type="component" value="Unassembled WGS sequence"/>
</dbReference>
<gene>
    <name evidence="1" type="ORF">A2744_04195</name>
</gene>
<name>A0A1G1Y1C6_9BACT</name>